<reference evidence="6" key="1">
    <citation type="journal article" date="2008" name="Nature">
        <title>The amphioxus genome and the evolution of the chordate karyotype.</title>
        <authorList>
            <consortium name="US DOE Joint Genome Institute (JGI-PGF)"/>
            <person name="Putnam N.H."/>
            <person name="Butts T."/>
            <person name="Ferrier D.E.K."/>
            <person name="Furlong R.F."/>
            <person name="Hellsten U."/>
            <person name="Kawashima T."/>
            <person name="Robinson-Rechavi M."/>
            <person name="Shoguchi E."/>
            <person name="Terry A."/>
            <person name="Yu J.-K."/>
            <person name="Benito-Gutierrez E.L."/>
            <person name="Dubchak I."/>
            <person name="Garcia-Fernandez J."/>
            <person name="Gibson-Brown J.J."/>
            <person name="Grigoriev I.V."/>
            <person name="Horton A.C."/>
            <person name="de Jong P.J."/>
            <person name="Jurka J."/>
            <person name="Kapitonov V.V."/>
            <person name="Kohara Y."/>
            <person name="Kuroki Y."/>
            <person name="Lindquist E."/>
            <person name="Lucas S."/>
            <person name="Osoegawa K."/>
            <person name="Pennacchio L.A."/>
            <person name="Salamov A.A."/>
            <person name="Satou Y."/>
            <person name="Sauka-Spengler T."/>
            <person name="Schmutz J."/>
            <person name="Shin-I T."/>
            <person name="Toyoda A."/>
            <person name="Bronner-Fraser M."/>
            <person name="Fujiyama A."/>
            <person name="Holland L.Z."/>
            <person name="Holland P.W.H."/>
            <person name="Satoh N."/>
            <person name="Rokhsar D.S."/>
        </authorList>
    </citation>
    <scope>NUCLEOTIDE SEQUENCE [LARGE SCALE GENOMIC DNA]</scope>
    <source>
        <strain evidence="6">S238N-H82</strain>
        <tissue evidence="6">Testes</tissue>
    </source>
</reference>
<dbReference type="InParanoid" id="C3ZTQ2"/>
<evidence type="ECO:0000256" key="3">
    <source>
        <dbReference type="ARBA" id="ARBA00022737"/>
    </source>
</evidence>
<keyword evidence="5" id="KW-0812">Transmembrane</keyword>
<evidence type="ECO:0000256" key="2">
    <source>
        <dbReference type="ARBA" id="ARBA00022729"/>
    </source>
</evidence>
<dbReference type="InterPro" id="IPR032675">
    <property type="entry name" value="LRR_dom_sf"/>
</dbReference>
<evidence type="ECO:0000256" key="1">
    <source>
        <dbReference type="ARBA" id="ARBA00022614"/>
    </source>
</evidence>
<protein>
    <recommendedName>
        <fullName evidence="7">LRRCT domain-containing protein</fullName>
    </recommendedName>
</protein>
<dbReference type="SUPFAM" id="SSF52058">
    <property type="entry name" value="L domain-like"/>
    <property type="match status" value="1"/>
</dbReference>
<feature type="region of interest" description="Disordered" evidence="4">
    <location>
        <begin position="1"/>
        <end position="30"/>
    </location>
</feature>
<keyword evidence="5" id="KW-1133">Transmembrane helix</keyword>
<dbReference type="InterPro" id="IPR050541">
    <property type="entry name" value="LRR_TM_domain-containing"/>
</dbReference>
<keyword evidence="1" id="KW-0433">Leucine-rich repeat</keyword>
<dbReference type="Gene3D" id="3.80.10.10">
    <property type="entry name" value="Ribonuclease Inhibitor"/>
    <property type="match status" value="1"/>
</dbReference>
<keyword evidence="3" id="KW-0677">Repeat</keyword>
<proteinExistence type="predicted"/>
<accession>C3ZTQ2</accession>
<evidence type="ECO:0008006" key="7">
    <source>
        <dbReference type="Google" id="ProtNLM"/>
    </source>
</evidence>
<dbReference type="EMBL" id="GG666679">
    <property type="protein sequence ID" value="EEN44050.1"/>
    <property type="molecule type" value="Genomic_DNA"/>
</dbReference>
<evidence type="ECO:0000313" key="6">
    <source>
        <dbReference type="EMBL" id="EEN44050.1"/>
    </source>
</evidence>
<keyword evidence="5" id="KW-0472">Membrane</keyword>
<sequence length="591" mass="64668">MGSESAGESSCSRQTGAEKRQTTRFCSHEENSASVADLPPGVGELSIVTMGKITLVLLVIFVNAATANTRTTNLTAIPLDIPANADRFTLSYSCNIKNVSYLPPLLRLRTLDLNRNSIESFSWMSLCALPNLESLCLMGNQLRYVKLGTVIEHLPKLRKIDLRFNKLASFSEYELGWPQVTKAWINGNPLRCDCDLSWLIVKMVCFQTCEGKDRQTCCSLCSVCYLDRSLEMGTHVCHSPRKINKLHLSNVSAKLTGCGAHQLTTEPEAMPVTSTVFLTDDNENQTETRNQLQNKKTSMSIIPTGSAKTAKTSNPNTMVTTKHEYDDKHSVLYIIITVSCLALTVVLCLIVLNIKYQLSYDWCKGADPSVPVLTIPQIVDHIYDNPEEGFDGGNVAVTSENQCISPTTSHICPNEEDLDGIPGADTNGTENAAATIDHIYCNEEDSDNENDAEIEAPTANQIYSVEEDINNAAETTTNTTNYIYSIEEDVDCETEATAPIRNQIYSIEDLDNKRGAVSNGTKSTASDIYSFEEDFESTAPAPNNIYSTDEGSDGGLGTGTNGTETTVTSITAKHIHSIEEGFSEDHPAVPE</sequence>
<organism>
    <name type="scientific">Branchiostoma floridae</name>
    <name type="common">Florida lancelet</name>
    <name type="synonym">Amphioxus</name>
    <dbReference type="NCBI Taxonomy" id="7739"/>
    <lineage>
        <taxon>Eukaryota</taxon>
        <taxon>Metazoa</taxon>
        <taxon>Chordata</taxon>
        <taxon>Cephalochordata</taxon>
        <taxon>Leptocardii</taxon>
        <taxon>Amphioxiformes</taxon>
        <taxon>Branchiostomatidae</taxon>
        <taxon>Branchiostoma</taxon>
    </lineage>
</organism>
<gene>
    <name evidence="6" type="ORF">BRAFLDRAFT_83019</name>
</gene>
<feature type="compositionally biased region" description="Polar residues" evidence="4">
    <location>
        <begin position="1"/>
        <end position="15"/>
    </location>
</feature>
<feature type="transmembrane region" description="Helical" evidence="5">
    <location>
        <begin position="331"/>
        <end position="352"/>
    </location>
</feature>
<name>C3ZTQ2_BRAFL</name>
<evidence type="ECO:0000256" key="4">
    <source>
        <dbReference type="SAM" id="MobiDB-lite"/>
    </source>
</evidence>
<evidence type="ECO:0000256" key="5">
    <source>
        <dbReference type="SAM" id="Phobius"/>
    </source>
</evidence>
<keyword evidence="2" id="KW-0732">Signal</keyword>
<dbReference type="PANTHER" id="PTHR24369">
    <property type="entry name" value="ANTIGEN BSP, PUTATIVE-RELATED"/>
    <property type="match status" value="1"/>
</dbReference>
<dbReference type="AlphaFoldDB" id="C3ZTQ2"/>
<dbReference type="PANTHER" id="PTHR24369:SF210">
    <property type="entry name" value="CHAOPTIN-RELATED"/>
    <property type="match status" value="1"/>
</dbReference>
<feature type="compositionally biased region" description="Basic and acidic residues" evidence="4">
    <location>
        <begin position="16"/>
        <end position="30"/>
    </location>
</feature>